<evidence type="ECO:0008006" key="8">
    <source>
        <dbReference type="Google" id="ProtNLM"/>
    </source>
</evidence>
<feature type="transmembrane region" description="Helical" evidence="5">
    <location>
        <begin position="146"/>
        <end position="166"/>
    </location>
</feature>
<dbReference type="PANTHER" id="PTHR23121">
    <property type="entry name" value="SODIUM-DEPENDENT GLUCOSE TRANSPORTER 1"/>
    <property type="match status" value="1"/>
</dbReference>
<sequence>MALVVVSEDISKMMTPVSLSRKDSASCLDDWVGRELVHAPKTSPSASSAVTRVDAIATRAPVDVTDVSGKRVKILQTESLILLFVVFTTFVALGGSLSIVGPTLTDLGYLLGRQTKDLYVLFVANSIGYVVGTLISLISYRVLPKLICMFVASIGLGASLISIAFWRDLLLTSIGFSIYGLFIGVMDVGVNTLVFDIWMEKSHFAMQIAYFGDGFGSLMTPLLSKFFVSRAHDHQQPDQPRQRGVGDVQDGPAQNATVTTATTRASTATTRFAMSAVVSKVSQWDDRMVVGNGTKSKDVSHANERAAVPPQTTNVGYVYALVGVFALFIACEYGVMFAVRNQAGFKELLLGRNKDTESFVGSPSLMDTEHAVTLQRPPSIEDLRQPSKRKRRLLKHALTLMGGIFLHTSVALYVAMSGFIVTFAENSWLEFTVDEARYLDMCFLTFYSLFRLITAIVAGNVRSLWVILWNLAVSTTSLLTLVCLPYFGPAADGVAFWVACCSLGIGLSNLTPAGLVYIGSFVNIDATVGPFIFLTIGLAPLSLAPLISTRIDEDPMFLIRCCLYANFAMIVQAIILAWLGRQLCPENKTADEAHS</sequence>
<gene>
    <name evidence="6" type="ORF">NMOB1V02_LOCUS5522</name>
</gene>
<keyword evidence="7" id="KW-1185">Reference proteome</keyword>
<feature type="transmembrane region" description="Helical" evidence="5">
    <location>
        <begin position="178"/>
        <end position="198"/>
    </location>
</feature>
<feature type="transmembrane region" description="Helical" evidence="5">
    <location>
        <begin position="436"/>
        <end position="457"/>
    </location>
</feature>
<organism evidence="6">
    <name type="scientific">Notodromas monacha</name>
    <dbReference type="NCBI Taxonomy" id="399045"/>
    <lineage>
        <taxon>Eukaryota</taxon>
        <taxon>Metazoa</taxon>
        <taxon>Ecdysozoa</taxon>
        <taxon>Arthropoda</taxon>
        <taxon>Crustacea</taxon>
        <taxon>Oligostraca</taxon>
        <taxon>Ostracoda</taxon>
        <taxon>Podocopa</taxon>
        <taxon>Podocopida</taxon>
        <taxon>Cypridocopina</taxon>
        <taxon>Cypridoidea</taxon>
        <taxon>Cyprididae</taxon>
        <taxon>Notodromas</taxon>
    </lineage>
</organism>
<dbReference type="OrthoDB" id="6365769at2759"/>
<dbReference type="EMBL" id="CAJPEX010001014">
    <property type="protein sequence ID" value="CAG0917951.1"/>
    <property type="molecule type" value="Genomic_DNA"/>
</dbReference>
<keyword evidence="2 5" id="KW-1133">Transmembrane helix</keyword>
<dbReference type="Gene3D" id="1.20.1250.20">
    <property type="entry name" value="MFS general substrate transporter like domains"/>
    <property type="match status" value="1"/>
</dbReference>
<evidence type="ECO:0000256" key="4">
    <source>
        <dbReference type="SAM" id="MobiDB-lite"/>
    </source>
</evidence>
<evidence type="ECO:0000256" key="3">
    <source>
        <dbReference type="ARBA" id="ARBA00023136"/>
    </source>
</evidence>
<dbReference type="InterPro" id="IPR036259">
    <property type="entry name" value="MFS_trans_sf"/>
</dbReference>
<feature type="transmembrane region" description="Helical" evidence="5">
    <location>
        <begin position="557"/>
        <end position="579"/>
    </location>
</feature>
<proteinExistence type="predicted"/>
<evidence type="ECO:0000256" key="2">
    <source>
        <dbReference type="ARBA" id="ARBA00022989"/>
    </source>
</evidence>
<feature type="transmembrane region" description="Helical" evidence="5">
    <location>
        <begin position="531"/>
        <end position="551"/>
    </location>
</feature>
<feature type="transmembrane region" description="Helical" evidence="5">
    <location>
        <begin position="464"/>
        <end position="488"/>
    </location>
</feature>
<feature type="region of interest" description="Disordered" evidence="4">
    <location>
        <begin position="235"/>
        <end position="261"/>
    </location>
</feature>
<feature type="transmembrane region" description="Helical" evidence="5">
    <location>
        <begin position="80"/>
        <end position="99"/>
    </location>
</feature>
<dbReference type="SUPFAM" id="SSF103473">
    <property type="entry name" value="MFS general substrate transporter"/>
    <property type="match status" value="2"/>
</dbReference>
<reference evidence="6" key="1">
    <citation type="submission" date="2020-11" db="EMBL/GenBank/DDBJ databases">
        <authorList>
            <person name="Tran Van P."/>
        </authorList>
    </citation>
    <scope>NUCLEOTIDE SEQUENCE</scope>
</reference>
<protein>
    <recommendedName>
        <fullName evidence="8">Sodium-dependent glucose transporter 1</fullName>
    </recommendedName>
</protein>
<evidence type="ECO:0000256" key="1">
    <source>
        <dbReference type="ARBA" id="ARBA00022692"/>
    </source>
</evidence>
<dbReference type="PANTHER" id="PTHR23121:SF9">
    <property type="entry name" value="SODIUM-DEPENDENT GLUCOSE TRANSPORTER 1"/>
    <property type="match status" value="1"/>
</dbReference>
<accession>A0A7R9BPU9</accession>
<dbReference type="EMBL" id="OA883051">
    <property type="protein sequence ID" value="CAD7277799.1"/>
    <property type="molecule type" value="Genomic_DNA"/>
</dbReference>
<feature type="transmembrane region" description="Helical" evidence="5">
    <location>
        <begin position="119"/>
        <end position="139"/>
    </location>
</feature>
<feature type="transmembrane region" description="Helical" evidence="5">
    <location>
        <begin position="317"/>
        <end position="339"/>
    </location>
</feature>
<evidence type="ECO:0000313" key="6">
    <source>
        <dbReference type="EMBL" id="CAD7277799.1"/>
    </source>
</evidence>
<evidence type="ECO:0000313" key="7">
    <source>
        <dbReference type="Proteomes" id="UP000678499"/>
    </source>
</evidence>
<feature type="transmembrane region" description="Helical" evidence="5">
    <location>
        <begin position="397"/>
        <end position="424"/>
    </location>
</feature>
<evidence type="ECO:0000256" key="5">
    <source>
        <dbReference type="SAM" id="Phobius"/>
    </source>
</evidence>
<keyword evidence="3 5" id="KW-0472">Membrane</keyword>
<keyword evidence="1 5" id="KW-0812">Transmembrane</keyword>
<dbReference type="Proteomes" id="UP000678499">
    <property type="component" value="Unassembled WGS sequence"/>
</dbReference>
<dbReference type="AlphaFoldDB" id="A0A7R9BPU9"/>
<feature type="transmembrane region" description="Helical" evidence="5">
    <location>
        <begin position="494"/>
        <end position="519"/>
    </location>
</feature>
<name>A0A7R9BPU9_9CRUS</name>